<keyword evidence="1" id="KW-0472">Membrane</keyword>
<sequence>MGSLFLVQNTFKNAHSIFIKIDLSVLMYILYASKLRLIYQSIRI</sequence>
<protein>
    <submittedName>
        <fullName evidence="2">Uncharacterized protein</fullName>
    </submittedName>
</protein>
<feature type="transmembrane region" description="Helical" evidence="1">
    <location>
        <begin position="14"/>
        <end position="33"/>
    </location>
</feature>
<gene>
    <name evidence="2" type="ORF">ACIRA0001_1907</name>
</gene>
<accession>A0ABP2GHF7</accession>
<keyword evidence="1" id="KW-1133">Transmembrane helix</keyword>
<keyword evidence="1" id="KW-0812">Transmembrane</keyword>
<evidence type="ECO:0000313" key="3">
    <source>
        <dbReference type="Proteomes" id="UP000018419"/>
    </source>
</evidence>
<organism evidence="2 3">
    <name type="scientific">Acinetobacter radioresistens SK82</name>
    <dbReference type="NCBI Taxonomy" id="596318"/>
    <lineage>
        <taxon>Bacteria</taxon>
        <taxon>Pseudomonadati</taxon>
        <taxon>Pseudomonadota</taxon>
        <taxon>Gammaproteobacteria</taxon>
        <taxon>Moraxellales</taxon>
        <taxon>Moraxellaceae</taxon>
        <taxon>Acinetobacter</taxon>
    </lineage>
</organism>
<comment type="caution">
    <text evidence="2">The sequence shown here is derived from an EMBL/GenBank/DDBJ whole genome shotgun (WGS) entry which is preliminary data.</text>
</comment>
<evidence type="ECO:0000256" key="1">
    <source>
        <dbReference type="SAM" id="Phobius"/>
    </source>
</evidence>
<name>A0ABP2GHF7_ACIRA</name>
<evidence type="ECO:0000313" key="2">
    <source>
        <dbReference type="EMBL" id="EET80906.1"/>
    </source>
</evidence>
<proteinExistence type="predicted"/>
<dbReference type="Proteomes" id="UP000018419">
    <property type="component" value="Unassembled WGS sequence"/>
</dbReference>
<reference evidence="2 3" key="1">
    <citation type="submission" date="2009-07" db="EMBL/GenBank/DDBJ databases">
        <authorList>
            <person name="Madupu R."/>
            <person name="Durkin A.S."/>
            <person name="Torralba M."/>
            <person name="Methe B."/>
            <person name="Sutton G.G."/>
            <person name="Strausberg R.L."/>
            <person name="Nelson K.E."/>
        </authorList>
    </citation>
    <scope>NUCLEOTIDE SEQUENCE [LARGE SCALE GENOMIC DNA]</scope>
    <source>
        <strain evidence="2 3">SK82</strain>
    </source>
</reference>
<dbReference type="EMBL" id="ACVR01000081">
    <property type="protein sequence ID" value="EET80906.1"/>
    <property type="molecule type" value="Genomic_DNA"/>
</dbReference>
<keyword evidence="3" id="KW-1185">Reference proteome</keyword>